<dbReference type="RefSeq" id="WP_151755670.1">
    <property type="nucleotide sequence ID" value="NZ_BKZW01000001.1"/>
</dbReference>
<protein>
    <submittedName>
        <fullName evidence="2">Maturase</fullName>
    </submittedName>
</protein>
<dbReference type="CDD" id="cd01651">
    <property type="entry name" value="RT_G2_intron"/>
    <property type="match status" value="1"/>
</dbReference>
<evidence type="ECO:0000313" key="3">
    <source>
        <dbReference type="Proteomes" id="UP000326912"/>
    </source>
</evidence>
<dbReference type="InterPro" id="IPR043502">
    <property type="entry name" value="DNA/RNA_pol_sf"/>
</dbReference>
<reference evidence="2 3" key="1">
    <citation type="submission" date="2019-10" db="EMBL/GenBank/DDBJ databases">
        <title>Dictyobacter vulcani sp. nov., within the class Ktedonobacteria, isolated from soil of volcanic Mt. Zao.</title>
        <authorList>
            <person name="Zheng Y."/>
            <person name="Wang C.M."/>
            <person name="Sakai Y."/>
            <person name="Abe K."/>
            <person name="Yokota A."/>
            <person name="Yabe S."/>
        </authorList>
    </citation>
    <scope>NUCLEOTIDE SEQUENCE [LARGE SCALE GENOMIC DNA]</scope>
    <source>
        <strain evidence="2 3">W12</strain>
    </source>
</reference>
<dbReference type="InterPro" id="IPR003615">
    <property type="entry name" value="HNH_nuc"/>
</dbReference>
<dbReference type="InterPro" id="IPR049030">
    <property type="entry name" value="AI2M-like_HNH"/>
</dbReference>
<gene>
    <name evidence="2" type="ORF">KDW_18610</name>
</gene>
<comment type="caution">
    <text evidence="2">The sequence shown here is derived from an EMBL/GenBank/DDBJ whole genome shotgun (WGS) entry which is preliminary data.</text>
</comment>
<dbReference type="CDD" id="cd00085">
    <property type="entry name" value="HNHc"/>
    <property type="match status" value="1"/>
</dbReference>
<dbReference type="EMBL" id="BKZW01000001">
    <property type="protein sequence ID" value="GER87699.1"/>
    <property type="molecule type" value="Genomic_DNA"/>
</dbReference>
<dbReference type="GO" id="GO:0006397">
    <property type="term" value="P:mRNA processing"/>
    <property type="evidence" value="ECO:0007669"/>
    <property type="project" value="InterPro"/>
</dbReference>
<dbReference type="InterPro" id="IPR000477">
    <property type="entry name" value="RT_dom"/>
</dbReference>
<organism evidence="2 3">
    <name type="scientific">Dictyobacter vulcani</name>
    <dbReference type="NCBI Taxonomy" id="2607529"/>
    <lineage>
        <taxon>Bacteria</taxon>
        <taxon>Bacillati</taxon>
        <taxon>Chloroflexota</taxon>
        <taxon>Ktedonobacteria</taxon>
        <taxon>Ktedonobacterales</taxon>
        <taxon>Dictyobacteraceae</taxon>
        <taxon>Dictyobacter</taxon>
    </lineage>
</organism>
<dbReference type="Pfam" id="PF01348">
    <property type="entry name" value="Intron_maturas2"/>
    <property type="match status" value="1"/>
</dbReference>
<accession>A0A5J4KNM1</accession>
<sequence length="617" mass="71607">MSHETLERLETLQKLNSNKQWTNKDLYRLMYKEDLYIVAYERIKSKPGNMSPGIDAETLDGYSINVIQKIIQDMRTEQFQFKPVRIQYIPKSNGKMRKLGIPSARDKVVQEVMYIILSAIYDSPLGSFFSDASHGFRIDHSCHTALREIRSKWSAVNWYIEGDIQACFDEIDHNVLLAILQKKIKDERFLNLIRKLLHAGYMDLKGNRKDSLVGTPQGGILSPILANIYLHELDEFIDQLKMKLEKGNKKRSNPVYHRLANRKSLLVARGETKTAEFQQIIKHMRLLPSTMVNDPDFIRIKYLRYADDWIIGLCGNRQLAEEIKSQVAQFLQARLKLTLQKEKTSITNARTETGFFLGTQLQVGRDGEPKVTPSVNKWGKQFKRRSTGWETYMAAPLSRLIQRLSAKGFCTTDGKPIAKTSWIYLDMDQIVNLYSSTNRGIQNYYRFVDNWTQLIMVQHILEISLARTLARKYQISVNQVFKRFGKGFTTIIKDKDGKVTHKVTFYLNQDWTKKRDAFHQGKHTEVDLIRSAIRQRTRSKLGMPCCICGKTAIDEQIEMHHIRHIRKLSEKRIATGFNQILRKLNRKQIPVCRTCHSKIHGGSYDSLRLSQLAYVPR</sequence>
<dbReference type="Pfam" id="PF00078">
    <property type="entry name" value="RVT_1"/>
    <property type="match status" value="1"/>
</dbReference>
<evidence type="ECO:0000259" key="1">
    <source>
        <dbReference type="PROSITE" id="PS50878"/>
    </source>
</evidence>
<dbReference type="AlphaFoldDB" id="A0A5J4KNM1"/>
<dbReference type="GO" id="GO:0003964">
    <property type="term" value="F:RNA-directed DNA polymerase activity"/>
    <property type="evidence" value="ECO:0007669"/>
    <property type="project" value="TreeGrafter"/>
</dbReference>
<feature type="domain" description="Reverse transcriptase" evidence="1">
    <location>
        <begin position="70"/>
        <end position="361"/>
    </location>
</feature>
<dbReference type="PANTHER" id="PTHR33642:SF4">
    <property type="entry name" value="COX1_OXI3 INTRON 1 PROTEIN-RELATED"/>
    <property type="match status" value="1"/>
</dbReference>
<dbReference type="Pfam" id="PF21368">
    <property type="entry name" value="AI2M-like_HNH"/>
    <property type="match status" value="1"/>
</dbReference>
<evidence type="ECO:0000313" key="2">
    <source>
        <dbReference type="EMBL" id="GER87699.1"/>
    </source>
</evidence>
<dbReference type="GO" id="GO:0006315">
    <property type="term" value="P:homing of group II introns"/>
    <property type="evidence" value="ECO:0007669"/>
    <property type="project" value="TreeGrafter"/>
</dbReference>
<dbReference type="PROSITE" id="PS50878">
    <property type="entry name" value="RT_POL"/>
    <property type="match status" value="1"/>
</dbReference>
<keyword evidence="3" id="KW-1185">Reference proteome</keyword>
<dbReference type="InterPro" id="IPR024937">
    <property type="entry name" value="Domain_X"/>
</dbReference>
<proteinExistence type="predicted"/>
<dbReference type="SUPFAM" id="SSF56672">
    <property type="entry name" value="DNA/RNA polymerases"/>
    <property type="match status" value="1"/>
</dbReference>
<name>A0A5J4KNM1_9CHLR</name>
<dbReference type="Proteomes" id="UP000326912">
    <property type="component" value="Unassembled WGS sequence"/>
</dbReference>
<dbReference type="PANTHER" id="PTHR33642">
    <property type="entry name" value="COX1/OXI3 INTRON 1 PROTEIN-RELATED"/>
    <property type="match status" value="1"/>
</dbReference>